<dbReference type="PROSITE" id="PS50110">
    <property type="entry name" value="RESPONSE_REGULATORY"/>
    <property type="match status" value="1"/>
</dbReference>
<dbReference type="CDD" id="cd17574">
    <property type="entry name" value="REC_OmpR"/>
    <property type="match status" value="1"/>
</dbReference>
<dbReference type="Pfam" id="PF00072">
    <property type="entry name" value="Response_reg"/>
    <property type="match status" value="1"/>
</dbReference>
<evidence type="ECO:0000256" key="2">
    <source>
        <dbReference type="PROSITE-ProRule" id="PRU00169"/>
    </source>
</evidence>
<gene>
    <name evidence="4" type="ORF">AA314_09289</name>
    <name evidence="5" type="ORF">ATI61_107115</name>
</gene>
<evidence type="ECO:0000259" key="3">
    <source>
        <dbReference type="PROSITE" id="PS50110"/>
    </source>
</evidence>
<dbReference type="EMBL" id="CP011509">
    <property type="protein sequence ID" value="AKJ07663.1"/>
    <property type="molecule type" value="Genomic_DNA"/>
</dbReference>
<dbReference type="SUPFAM" id="SSF52172">
    <property type="entry name" value="CheY-like"/>
    <property type="match status" value="1"/>
</dbReference>
<evidence type="ECO:0000313" key="5">
    <source>
        <dbReference type="EMBL" id="REG29419.1"/>
    </source>
</evidence>
<dbReference type="Gene3D" id="3.40.50.2300">
    <property type="match status" value="1"/>
</dbReference>
<dbReference type="GO" id="GO:0003677">
    <property type="term" value="F:DNA binding"/>
    <property type="evidence" value="ECO:0007669"/>
    <property type="project" value="UniProtKB-KW"/>
</dbReference>
<reference evidence="5 7" key="2">
    <citation type="submission" date="2018-08" db="EMBL/GenBank/DDBJ databases">
        <title>Genomic Encyclopedia of Archaeal and Bacterial Type Strains, Phase II (KMG-II): from individual species to whole genera.</title>
        <authorList>
            <person name="Goeker M."/>
        </authorList>
    </citation>
    <scope>NUCLEOTIDE SEQUENCE [LARGE SCALE GENOMIC DNA]</scope>
    <source>
        <strain evidence="5 7">DSM 2261</strain>
    </source>
</reference>
<evidence type="ECO:0000256" key="1">
    <source>
        <dbReference type="ARBA" id="ARBA00022553"/>
    </source>
</evidence>
<evidence type="ECO:0000313" key="6">
    <source>
        <dbReference type="Proteomes" id="UP000035579"/>
    </source>
</evidence>
<feature type="modified residue" description="4-aspartylphosphate" evidence="2">
    <location>
        <position position="52"/>
    </location>
</feature>
<evidence type="ECO:0000313" key="4">
    <source>
        <dbReference type="EMBL" id="AKJ07663.1"/>
    </source>
</evidence>
<keyword evidence="4" id="KW-0238">DNA-binding</keyword>
<name>A0AAC8TIU2_9BACT</name>
<dbReference type="InterPro" id="IPR011006">
    <property type="entry name" value="CheY-like_superfamily"/>
</dbReference>
<feature type="domain" description="Response regulatory" evidence="3">
    <location>
        <begin position="3"/>
        <end position="113"/>
    </location>
</feature>
<dbReference type="Proteomes" id="UP000035579">
    <property type="component" value="Chromosome"/>
</dbReference>
<evidence type="ECO:0000313" key="7">
    <source>
        <dbReference type="Proteomes" id="UP000256345"/>
    </source>
</evidence>
<proteinExistence type="predicted"/>
<sequence>MSTILLVDDEPDLQELYTDVLEVMGYQVIHAHDGLEALEKARQQRPDLVVTDWMMPRMDGVELCQRLLHEPGLEGVPIILHSSRRAPRIPGVRMTLSKSCPLNEFEDAVAQVIDESTGEVLTPASLEPSKETPVEALVEIHH</sequence>
<dbReference type="RefSeq" id="WP_047860628.1">
    <property type="nucleotide sequence ID" value="NZ_CP011509.1"/>
</dbReference>
<dbReference type="InterPro" id="IPR050595">
    <property type="entry name" value="Bact_response_regulator"/>
</dbReference>
<dbReference type="GO" id="GO:0000160">
    <property type="term" value="P:phosphorelay signal transduction system"/>
    <property type="evidence" value="ECO:0007669"/>
    <property type="project" value="InterPro"/>
</dbReference>
<dbReference type="SMART" id="SM00448">
    <property type="entry name" value="REC"/>
    <property type="match status" value="1"/>
</dbReference>
<organism evidence="4 6">
    <name type="scientific">Archangium gephyra</name>
    <dbReference type="NCBI Taxonomy" id="48"/>
    <lineage>
        <taxon>Bacteria</taxon>
        <taxon>Pseudomonadati</taxon>
        <taxon>Myxococcota</taxon>
        <taxon>Myxococcia</taxon>
        <taxon>Myxococcales</taxon>
        <taxon>Cystobacterineae</taxon>
        <taxon>Archangiaceae</taxon>
        <taxon>Archangium</taxon>
    </lineage>
</organism>
<dbReference type="KEGG" id="age:AA314_09289"/>
<keyword evidence="7" id="KW-1185">Reference proteome</keyword>
<keyword evidence="1 2" id="KW-0597">Phosphoprotein</keyword>
<accession>A0AAC8TIU2</accession>
<dbReference type="InterPro" id="IPR001789">
    <property type="entry name" value="Sig_transdc_resp-reg_receiver"/>
</dbReference>
<protein>
    <submittedName>
        <fullName evidence="4">DNA-binding response regulator</fullName>
    </submittedName>
    <submittedName>
        <fullName evidence="5">Response regulator receiver domain-containing protein</fullName>
    </submittedName>
</protein>
<reference evidence="4 6" key="1">
    <citation type="submission" date="2015-05" db="EMBL/GenBank/DDBJ databases">
        <title>Genome assembly of Archangium gephyra DSM 2261.</title>
        <authorList>
            <person name="Sharma G."/>
            <person name="Subramanian S."/>
        </authorList>
    </citation>
    <scope>NUCLEOTIDE SEQUENCE [LARGE SCALE GENOMIC DNA]</scope>
    <source>
        <strain evidence="4 6">DSM 2261</strain>
    </source>
</reference>
<dbReference type="Proteomes" id="UP000256345">
    <property type="component" value="Unassembled WGS sequence"/>
</dbReference>
<dbReference type="PANTHER" id="PTHR44591:SF3">
    <property type="entry name" value="RESPONSE REGULATORY DOMAIN-CONTAINING PROTEIN"/>
    <property type="match status" value="1"/>
</dbReference>
<dbReference type="PANTHER" id="PTHR44591">
    <property type="entry name" value="STRESS RESPONSE REGULATOR PROTEIN 1"/>
    <property type="match status" value="1"/>
</dbReference>
<dbReference type="AlphaFoldDB" id="A0AAC8TIU2"/>
<dbReference type="EMBL" id="QUMU01000007">
    <property type="protein sequence ID" value="REG29419.1"/>
    <property type="molecule type" value="Genomic_DNA"/>
</dbReference>